<gene>
    <name evidence="2" type="ORF">Zmor_019215</name>
</gene>
<evidence type="ECO:0000313" key="3">
    <source>
        <dbReference type="Proteomes" id="UP001168821"/>
    </source>
</evidence>
<keyword evidence="3" id="KW-1185">Reference proteome</keyword>
<evidence type="ECO:0000256" key="1">
    <source>
        <dbReference type="SAM" id="SignalP"/>
    </source>
</evidence>
<name>A0AA38M8G8_9CUCU</name>
<organism evidence="2 3">
    <name type="scientific">Zophobas morio</name>
    <dbReference type="NCBI Taxonomy" id="2755281"/>
    <lineage>
        <taxon>Eukaryota</taxon>
        <taxon>Metazoa</taxon>
        <taxon>Ecdysozoa</taxon>
        <taxon>Arthropoda</taxon>
        <taxon>Hexapoda</taxon>
        <taxon>Insecta</taxon>
        <taxon>Pterygota</taxon>
        <taxon>Neoptera</taxon>
        <taxon>Endopterygota</taxon>
        <taxon>Coleoptera</taxon>
        <taxon>Polyphaga</taxon>
        <taxon>Cucujiformia</taxon>
        <taxon>Tenebrionidae</taxon>
        <taxon>Zophobas</taxon>
    </lineage>
</organism>
<accession>A0AA38M8G8</accession>
<evidence type="ECO:0000313" key="2">
    <source>
        <dbReference type="EMBL" id="KAJ3647331.1"/>
    </source>
</evidence>
<protein>
    <submittedName>
        <fullName evidence="2">Uncharacterized protein</fullName>
    </submittedName>
</protein>
<dbReference type="AlphaFoldDB" id="A0AA38M8G8"/>
<dbReference type="Proteomes" id="UP001168821">
    <property type="component" value="Unassembled WGS sequence"/>
</dbReference>
<reference evidence="2" key="1">
    <citation type="journal article" date="2023" name="G3 (Bethesda)">
        <title>Whole genome assemblies of Zophobas morio and Tenebrio molitor.</title>
        <authorList>
            <person name="Kaur S."/>
            <person name="Stinson S.A."/>
            <person name="diCenzo G.C."/>
        </authorList>
    </citation>
    <scope>NUCLEOTIDE SEQUENCE</scope>
    <source>
        <strain evidence="2">QUZm001</strain>
    </source>
</reference>
<sequence>MDTNTLWILILCAAMVNGQFDQFPFNFNPTFPDVSSIIRGIEDELKPLQISDNKNRLMQGIGGVTILEAPGKSIIIHDGTSFECRGTVISKQPFCLGFLVKFQTNTPQDYCFSENYDQSDDVLCIAHSSHKALFFNSNNGRLSCSGSNDRPALMISTQEYFALCNRLPWQKTMSYFPDRQSPFHVPLPNPNLGCFENSYDVCTFKPSRQLI</sequence>
<proteinExistence type="predicted"/>
<feature type="chain" id="PRO_5041342028" evidence="1">
    <location>
        <begin position="19"/>
        <end position="211"/>
    </location>
</feature>
<feature type="signal peptide" evidence="1">
    <location>
        <begin position="1"/>
        <end position="18"/>
    </location>
</feature>
<keyword evidence="1" id="KW-0732">Signal</keyword>
<dbReference type="EMBL" id="JALNTZ010000006">
    <property type="protein sequence ID" value="KAJ3647331.1"/>
    <property type="molecule type" value="Genomic_DNA"/>
</dbReference>
<comment type="caution">
    <text evidence="2">The sequence shown here is derived from an EMBL/GenBank/DDBJ whole genome shotgun (WGS) entry which is preliminary data.</text>
</comment>